<reference evidence="1 2" key="1">
    <citation type="submission" date="2023-11" db="EMBL/GenBank/DDBJ databases">
        <title>Halocaridina rubra genome assembly.</title>
        <authorList>
            <person name="Smith C."/>
        </authorList>
    </citation>
    <scope>NUCLEOTIDE SEQUENCE [LARGE SCALE GENOMIC DNA]</scope>
    <source>
        <strain evidence="1">EP-1</strain>
        <tissue evidence="1">Whole</tissue>
    </source>
</reference>
<feature type="non-terminal residue" evidence="1">
    <location>
        <position position="1"/>
    </location>
</feature>
<dbReference type="Proteomes" id="UP001381693">
    <property type="component" value="Unassembled WGS sequence"/>
</dbReference>
<evidence type="ECO:0000313" key="1">
    <source>
        <dbReference type="EMBL" id="KAK7075951.1"/>
    </source>
</evidence>
<gene>
    <name evidence="1" type="ORF">SK128_018552</name>
</gene>
<sequence>IPTGVKEYSLREVESASIVLIVEGMARNVRVSPSVPEASAAASQVQRGSVIFLGAGQNMSFELDDTSKFLAFRALCII</sequence>
<evidence type="ECO:0008006" key="3">
    <source>
        <dbReference type="Google" id="ProtNLM"/>
    </source>
</evidence>
<keyword evidence="2" id="KW-1185">Reference proteome</keyword>
<protein>
    <recommendedName>
        <fullName evidence="3">Mannose-6-phosphate isomerase</fullName>
    </recommendedName>
</protein>
<dbReference type="AlphaFoldDB" id="A0AAN9A0P9"/>
<organism evidence="1 2">
    <name type="scientific">Halocaridina rubra</name>
    <name type="common">Hawaiian red shrimp</name>
    <dbReference type="NCBI Taxonomy" id="373956"/>
    <lineage>
        <taxon>Eukaryota</taxon>
        <taxon>Metazoa</taxon>
        <taxon>Ecdysozoa</taxon>
        <taxon>Arthropoda</taxon>
        <taxon>Crustacea</taxon>
        <taxon>Multicrustacea</taxon>
        <taxon>Malacostraca</taxon>
        <taxon>Eumalacostraca</taxon>
        <taxon>Eucarida</taxon>
        <taxon>Decapoda</taxon>
        <taxon>Pleocyemata</taxon>
        <taxon>Caridea</taxon>
        <taxon>Atyoidea</taxon>
        <taxon>Atyidae</taxon>
        <taxon>Halocaridina</taxon>
    </lineage>
</organism>
<evidence type="ECO:0000313" key="2">
    <source>
        <dbReference type="Proteomes" id="UP001381693"/>
    </source>
</evidence>
<accession>A0AAN9A0P9</accession>
<dbReference type="InterPro" id="IPR014710">
    <property type="entry name" value="RmlC-like_jellyroll"/>
</dbReference>
<dbReference type="Gene3D" id="2.60.120.10">
    <property type="entry name" value="Jelly Rolls"/>
    <property type="match status" value="1"/>
</dbReference>
<proteinExistence type="predicted"/>
<comment type="caution">
    <text evidence="1">The sequence shown here is derived from an EMBL/GenBank/DDBJ whole genome shotgun (WGS) entry which is preliminary data.</text>
</comment>
<dbReference type="EMBL" id="JAXCGZ010009961">
    <property type="protein sequence ID" value="KAK7075951.1"/>
    <property type="molecule type" value="Genomic_DNA"/>
</dbReference>
<name>A0AAN9A0P9_HALRR</name>